<dbReference type="InterPro" id="IPR007927">
    <property type="entry name" value="DUF722"/>
</dbReference>
<dbReference type="NCBIfam" id="TIGR01636">
    <property type="entry name" value="phage_rinA"/>
    <property type="match status" value="1"/>
</dbReference>
<sequence>MEDCGLADKVDKLLRNYFAGKIDKQIKAREMYLQFHREVDENIGGGRAQNKYNNAVESQMIKLETDYELNQLNHQKMIVEFWLSGIDKTLRAMLEMHYGKRMTWAQISMKLHYSETTLHLWKNEFKKSVEHYVDL</sequence>
<dbReference type="InterPro" id="IPR006523">
    <property type="entry name" value="RinA"/>
</dbReference>
<dbReference type="EMBL" id="CP020928">
    <property type="protein sequence ID" value="AWF95365.1"/>
    <property type="molecule type" value="Genomic_DNA"/>
</dbReference>
<dbReference type="AlphaFoldDB" id="A0A2S1KQU5"/>
<evidence type="ECO:0000313" key="2">
    <source>
        <dbReference type="Proteomes" id="UP000244870"/>
    </source>
</evidence>
<evidence type="ECO:0008006" key="3">
    <source>
        <dbReference type="Google" id="ProtNLM"/>
    </source>
</evidence>
<dbReference type="Pfam" id="PF05263">
    <property type="entry name" value="DUF722"/>
    <property type="match status" value="1"/>
</dbReference>
<organism evidence="1 2">
    <name type="scientific">Weissella cibaria</name>
    <dbReference type="NCBI Taxonomy" id="137591"/>
    <lineage>
        <taxon>Bacteria</taxon>
        <taxon>Bacillati</taxon>
        <taxon>Bacillota</taxon>
        <taxon>Bacilli</taxon>
        <taxon>Lactobacillales</taxon>
        <taxon>Lactobacillaceae</taxon>
        <taxon>Weissella</taxon>
    </lineage>
</organism>
<accession>A0A2S1KQU5</accession>
<name>A0A2S1KQU5_9LACO</name>
<proteinExistence type="predicted"/>
<protein>
    <recommendedName>
        <fullName evidence="3">DUF722 domain-containing protein</fullName>
    </recommendedName>
</protein>
<gene>
    <name evidence="1" type="ORF">B6254_0958</name>
</gene>
<evidence type="ECO:0000313" key="1">
    <source>
        <dbReference type="EMBL" id="AWF95365.1"/>
    </source>
</evidence>
<reference evidence="1 2" key="1">
    <citation type="submission" date="2017-04" db="EMBL/GenBank/DDBJ databases">
        <title>Weissella cibaria strain m2 complete genome.</title>
        <authorList>
            <person name="Pan Q."/>
            <person name="Tan M."/>
            <person name="Yao F."/>
            <person name="Su S."/>
        </authorList>
    </citation>
    <scope>NUCLEOTIDE SEQUENCE [LARGE SCALE GENOMIC DNA]</scope>
    <source>
        <strain evidence="1 2">M2</strain>
    </source>
</reference>
<dbReference type="Proteomes" id="UP000244870">
    <property type="component" value="Chromosome"/>
</dbReference>